<dbReference type="PANTHER" id="PTHR34222:SF99">
    <property type="entry name" value="PROTEIN, PUTATIVE-RELATED"/>
    <property type="match status" value="1"/>
</dbReference>
<dbReference type="EMBL" id="JAMSHJ010000007">
    <property type="protein sequence ID" value="KAI5392589.1"/>
    <property type="molecule type" value="Genomic_DNA"/>
</dbReference>
<proteinExistence type="predicted"/>
<feature type="region of interest" description="Disordered" evidence="1">
    <location>
        <begin position="157"/>
        <end position="177"/>
    </location>
</feature>
<evidence type="ECO:0000313" key="3">
    <source>
        <dbReference type="EMBL" id="KAI5392589.1"/>
    </source>
</evidence>
<dbReference type="Proteomes" id="UP001058974">
    <property type="component" value="Chromosome 7"/>
</dbReference>
<comment type="caution">
    <text evidence="3">The sequence shown here is derived from an EMBL/GenBank/DDBJ whole genome shotgun (WGS) entry which is preliminary data.</text>
</comment>
<gene>
    <name evidence="3" type="ORF">KIW84_077112</name>
</gene>
<dbReference type="Gramene" id="Psat07G0711200-T1">
    <property type="protein sequence ID" value="KAI5392589.1"/>
    <property type="gene ID" value="KIW84_077112"/>
</dbReference>
<sequence>MWDELENYRPITACSCVISCSCSSITSVKKYIEHDYVIRFLQGLNEKSTHSKSQIMMMNPLPGVDKAFSLVIQQETEINSSVSSNVPSAVTNEEILASQFHTSPGNFNGKPGNNYFRGKSQGQKGHNRMCTDYGRTNHTIETCFLKHGYPPGFKGKGKLQNASSNSQSVSNVNAGSKVSQSGSPMSFFGFTQEEYNNIMELLQQSKTTPKANSISTSPFVLNSHSPNNNGKNPHLWILDTGATDHIGFNVALFISCKTIILVHVSLSDGSQVTASMSSSAFLSPALVLHNVLYIPNFHVNLLSIAKLVSSNYYYVHFNVDSCQILKNNSKAMIGITNLQRGLYVLTSSKHFHACHSIAQSPSTLWHLRLCHISNPTLGKLHYDEGILGSHWVLMVKIRIGLGSRTKVSGSSNWINGAWNWSVDMNLKLL</sequence>
<evidence type="ECO:0000313" key="4">
    <source>
        <dbReference type="Proteomes" id="UP001058974"/>
    </source>
</evidence>
<keyword evidence="4" id="KW-1185">Reference proteome</keyword>
<reference evidence="3 4" key="1">
    <citation type="journal article" date="2022" name="Nat. Genet.">
        <title>Improved pea reference genome and pan-genome highlight genomic features and evolutionary characteristics.</title>
        <authorList>
            <person name="Yang T."/>
            <person name="Liu R."/>
            <person name="Luo Y."/>
            <person name="Hu S."/>
            <person name="Wang D."/>
            <person name="Wang C."/>
            <person name="Pandey M.K."/>
            <person name="Ge S."/>
            <person name="Xu Q."/>
            <person name="Li N."/>
            <person name="Li G."/>
            <person name="Huang Y."/>
            <person name="Saxena R.K."/>
            <person name="Ji Y."/>
            <person name="Li M."/>
            <person name="Yan X."/>
            <person name="He Y."/>
            <person name="Liu Y."/>
            <person name="Wang X."/>
            <person name="Xiang C."/>
            <person name="Varshney R.K."/>
            <person name="Ding H."/>
            <person name="Gao S."/>
            <person name="Zong X."/>
        </authorList>
    </citation>
    <scope>NUCLEOTIDE SEQUENCE [LARGE SCALE GENOMIC DNA]</scope>
    <source>
        <strain evidence="3 4">cv. Zhongwan 6</strain>
    </source>
</reference>
<evidence type="ECO:0000256" key="1">
    <source>
        <dbReference type="SAM" id="MobiDB-lite"/>
    </source>
</evidence>
<evidence type="ECO:0000259" key="2">
    <source>
        <dbReference type="Pfam" id="PF22936"/>
    </source>
</evidence>
<protein>
    <recommendedName>
        <fullName evidence="2">Retrovirus-related Pol polyprotein from transposon TNT 1-94-like beta-barrel domain-containing protein</fullName>
    </recommendedName>
</protein>
<dbReference type="PANTHER" id="PTHR34222">
    <property type="entry name" value="GAG_PRE-INTEGRS DOMAIN-CONTAINING PROTEIN"/>
    <property type="match status" value="1"/>
</dbReference>
<feature type="region of interest" description="Disordered" evidence="1">
    <location>
        <begin position="100"/>
        <end position="123"/>
    </location>
</feature>
<organism evidence="3 4">
    <name type="scientific">Pisum sativum</name>
    <name type="common">Garden pea</name>
    <name type="synonym">Lathyrus oleraceus</name>
    <dbReference type="NCBI Taxonomy" id="3888"/>
    <lineage>
        <taxon>Eukaryota</taxon>
        <taxon>Viridiplantae</taxon>
        <taxon>Streptophyta</taxon>
        <taxon>Embryophyta</taxon>
        <taxon>Tracheophyta</taxon>
        <taxon>Spermatophyta</taxon>
        <taxon>Magnoliopsida</taxon>
        <taxon>eudicotyledons</taxon>
        <taxon>Gunneridae</taxon>
        <taxon>Pentapetalae</taxon>
        <taxon>rosids</taxon>
        <taxon>fabids</taxon>
        <taxon>Fabales</taxon>
        <taxon>Fabaceae</taxon>
        <taxon>Papilionoideae</taxon>
        <taxon>50 kb inversion clade</taxon>
        <taxon>NPAAA clade</taxon>
        <taxon>Hologalegina</taxon>
        <taxon>IRL clade</taxon>
        <taxon>Fabeae</taxon>
        <taxon>Lathyrus</taxon>
    </lineage>
</organism>
<name>A0A9D5A267_PEA</name>
<dbReference type="InterPro" id="IPR054722">
    <property type="entry name" value="PolX-like_BBD"/>
</dbReference>
<dbReference type="AlphaFoldDB" id="A0A9D5A267"/>
<accession>A0A9D5A267</accession>
<feature type="compositionally biased region" description="Low complexity" evidence="1">
    <location>
        <begin position="160"/>
        <end position="174"/>
    </location>
</feature>
<feature type="domain" description="Retrovirus-related Pol polyprotein from transposon TNT 1-94-like beta-barrel" evidence="2">
    <location>
        <begin position="236"/>
        <end position="312"/>
    </location>
</feature>
<dbReference type="Pfam" id="PF22936">
    <property type="entry name" value="Pol_BBD"/>
    <property type="match status" value="1"/>
</dbReference>